<dbReference type="InterPro" id="IPR041122">
    <property type="entry name" value="RecJ_OB"/>
</dbReference>
<dbReference type="Pfam" id="PF02272">
    <property type="entry name" value="DHHA1"/>
    <property type="match status" value="1"/>
</dbReference>
<dbReference type="Pfam" id="PF17768">
    <property type="entry name" value="RecJ_OB"/>
    <property type="match status" value="1"/>
</dbReference>
<keyword evidence="10" id="KW-1185">Reference proteome</keyword>
<dbReference type="InterPro" id="IPR038763">
    <property type="entry name" value="DHH_sf"/>
</dbReference>
<comment type="similarity">
    <text evidence="1">Belongs to the RecJ family.</text>
</comment>
<reference evidence="9" key="1">
    <citation type="submission" date="2011-05" db="EMBL/GenBank/DDBJ databases">
        <title>Complete sequence of Desulfotomaculum carboxydivorans CO-1-SRB.</title>
        <authorList>
            <consortium name="US DOE Joint Genome Institute"/>
            <person name="Lucas S."/>
            <person name="Han J."/>
            <person name="Lapidus A."/>
            <person name="Cheng J.-F."/>
            <person name="Goodwin L."/>
            <person name="Pitluck S."/>
            <person name="Peters L."/>
            <person name="Mikhailova N."/>
            <person name="Lu M."/>
            <person name="Han C."/>
            <person name="Tapia R."/>
            <person name="Land M."/>
            <person name="Hauser L."/>
            <person name="Kyrpides N."/>
            <person name="Ivanova N."/>
            <person name="Pagani I."/>
            <person name="Stams A."/>
            <person name="Plugge C."/>
            <person name="Muyzer G."/>
            <person name="Kuever J."/>
            <person name="Parshina S."/>
            <person name="Ivanova A."/>
            <person name="Nazina T."/>
            <person name="Woyke T."/>
        </authorList>
    </citation>
    <scope>NUCLEOTIDE SEQUENCE [LARGE SCALE GENOMIC DNA]</scope>
    <source>
        <strain evidence="9">CO-1-SRB</strain>
    </source>
</reference>
<dbReference type="InterPro" id="IPR004610">
    <property type="entry name" value="RecJ"/>
</dbReference>
<protein>
    <recommendedName>
        <fullName evidence="2">Single-stranded-DNA-specific exonuclease RecJ</fullName>
    </recommendedName>
</protein>
<accession>F6B2Z8</accession>
<keyword evidence="5 9" id="KW-0269">Exonuclease</keyword>
<dbReference type="GO" id="GO:0006310">
    <property type="term" value="P:DNA recombination"/>
    <property type="evidence" value="ECO:0007669"/>
    <property type="project" value="InterPro"/>
</dbReference>
<dbReference type="STRING" id="868595.Desca_2271"/>
<feature type="domain" description="RecJ OB" evidence="8">
    <location>
        <begin position="458"/>
        <end position="563"/>
    </location>
</feature>
<evidence type="ECO:0000256" key="5">
    <source>
        <dbReference type="ARBA" id="ARBA00022839"/>
    </source>
</evidence>
<dbReference type="Pfam" id="PF01368">
    <property type="entry name" value="DHH"/>
    <property type="match status" value="1"/>
</dbReference>
<dbReference type="GO" id="GO:0006281">
    <property type="term" value="P:DNA repair"/>
    <property type="evidence" value="ECO:0007669"/>
    <property type="project" value="InterPro"/>
</dbReference>
<proteinExistence type="inferred from homology"/>
<evidence type="ECO:0000259" key="8">
    <source>
        <dbReference type="Pfam" id="PF17768"/>
    </source>
</evidence>
<dbReference type="eggNOG" id="COG0608">
    <property type="taxonomic scope" value="Bacteria"/>
</dbReference>
<dbReference type="HOGENOM" id="CLU_009736_3_0_9"/>
<feature type="domain" description="DHHA1" evidence="7">
    <location>
        <begin position="350"/>
        <end position="443"/>
    </location>
</feature>
<evidence type="ECO:0000256" key="1">
    <source>
        <dbReference type="ARBA" id="ARBA00005915"/>
    </source>
</evidence>
<feature type="domain" description="DDH" evidence="6">
    <location>
        <begin position="82"/>
        <end position="231"/>
    </location>
</feature>
<dbReference type="AlphaFoldDB" id="F6B2Z8"/>
<dbReference type="PANTHER" id="PTHR30255:SF2">
    <property type="entry name" value="SINGLE-STRANDED-DNA-SPECIFIC EXONUCLEASE RECJ"/>
    <property type="match status" value="1"/>
</dbReference>
<keyword evidence="3" id="KW-0540">Nuclease</keyword>
<dbReference type="InterPro" id="IPR001667">
    <property type="entry name" value="DDH_dom"/>
</dbReference>
<dbReference type="Proteomes" id="UP000009226">
    <property type="component" value="Chromosome"/>
</dbReference>
<evidence type="ECO:0000259" key="7">
    <source>
        <dbReference type="Pfam" id="PF02272"/>
    </source>
</evidence>
<dbReference type="GO" id="GO:0008409">
    <property type="term" value="F:5'-3' exonuclease activity"/>
    <property type="evidence" value="ECO:0007669"/>
    <property type="project" value="InterPro"/>
</dbReference>
<organism evidence="9 10">
    <name type="scientific">Desulfotomaculum nigrificans (strain DSM 14880 / VKM B-2319 / CO-1-SRB)</name>
    <name type="common">Desulfotomaculum carboxydivorans</name>
    <dbReference type="NCBI Taxonomy" id="868595"/>
    <lineage>
        <taxon>Bacteria</taxon>
        <taxon>Bacillati</taxon>
        <taxon>Bacillota</taxon>
        <taxon>Clostridia</taxon>
        <taxon>Eubacteriales</taxon>
        <taxon>Desulfotomaculaceae</taxon>
        <taxon>Desulfotomaculum</taxon>
    </lineage>
</organism>
<dbReference type="SUPFAM" id="SSF64182">
    <property type="entry name" value="DHH phosphoesterases"/>
    <property type="match status" value="1"/>
</dbReference>
<evidence type="ECO:0000313" key="9">
    <source>
        <dbReference type="EMBL" id="AEF95106.1"/>
    </source>
</evidence>
<dbReference type="GO" id="GO:0003676">
    <property type="term" value="F:nucleic acid binding"/>
    <property type="evidence" value="ECO:0007669"/>
    <property type="project" value="InterPro"/>
</dbReference>
<keyword evidence="4" id="KW-0378">Hydrolase</keyword>
<gene>
    <name evidence="9" type="ordered locus">Desca_2271</name>
</gene>
<dbReference type="PANTHER" id="PTHR30255">
    <property type="entry name" value="SINGLE-STRANDED-DNA-SPECIFIC EXONUCLEASE RECJ"/>
    <property type="match status" value="1"/>
</dbReference>
<dbReference type="RefSeq" id="WP_013810655.1">
    <property type="nucleotide sequence ID" value="NC_015565.1"/>
</dbReference>
<dbReference type="Gene3D" id="3.10.310.30">
    <property type="match status" value="1"/>
</dbReference>
<dbReference type="EMBL" id="CP002736">
    <property type="protein sequence ID" value="AEF95106.1"/>
    <property type="molecule type" value="Genomic_DNA"/>
</dbReference>
<dbReference type="InterPro" id="IPR051673">
    <property type="entry name" value="SSDNA_exonuclease_RecJ"/>
</dbReference>
<evidence type="ECO:0000259" key="6">
    <source>
        <dbReference type="Pfam" id="PF01368"/>
    </source>
</evidence>
<evidence type="ECO:0000256" key="2">
    <source>
        <dbReference type="ARBA" id="ARBA00019841"/>
    </source>
</evidence>
<evidence type="ECO:0000256" key="3">
    <source>
        <dbReference type="ARBA" id="ARBA00022722"/>
    </source>
</evidence>
<evidence type="ECO:0000256" key="4">
    <source>
        <dbReference type="ARBA" id="ARBA00022801"/>
    </source>
</evidence>
<dbReference type="KEGG" id="dca:Desca_2271"/>
<sequence length="889" mass="98455">MQRPKKWRVKSPNPALQHIISTELGVSHILAQLLINRGIYTVDQARAFLGSELNRLFSPWLMKDMEKAVERILLAREKGEYILVYGDYDVDGITGTTILVLALRKLGCQVDYFIPHRLEEGYGLNKEALERAVEQGVTLVVTVDCGISGAAEVAAARELSLDIVITDHHEPPDILPPAVAVVNPKRNDCHYPFKELAGVGVALKLIQGLFQRAGLGQREWEEYLDLVCLGTVADIVPLQGENRIIVKHGLDKISNTCRPGLQALIKISGIRSESLGTRELGFGLAPRLNAAGRMGDAALGVELLLASDPTCAEELATALNKGNQERQQVEAKVLSEAMALLEAHPTMAEDKVLVLSSANWHPGVIGIVASRLVDRFYRPVLMISLEDGKGKGSARSIPGFNLYQAMVNCQDYLQQFGGHAMAAGFSIDADKIDDFRLAINKYADEVLTEELLTPNLDLDAMVQLTDLSLDTVQELDQLSPFGHCNPGPILGCCEATVINCREVGKNGGHLKLRVRGDHVILDGIGFNMASYSEMLATNDTIDMAFVPSINVWHGRASVQLEVKEFKQAGSATSELGDNLDAADPEIQDLLKKSLFLPKEKLRDCSIPTAIGELYRQPERNGSSSFGRPVWAGVIEDYRDYPDRIARLMQILSRGATSLILVESTSQVLQVASLLNYGEHSWRANLAVYHPLLEAKELQQLAAYLQAGKIKMLVSTSLPPTMVSEHPFEQVIFFHLPYQAKELALVPGTGSRLILLGGKAQAPDAQEHIKAMAPDREVLGELFKLLRYKFDKLGQQQVVWEELYQCLREICPRVGSHTVEIGLQIFQELNLIKYEKQGYNYTFKINLDVRSDLQHSSTYKWAQQNRQALIKFQSDYLSATALQLRQLLQG</sequence>
<dbReference type="InterPro" id="IPR003156">
    <property type="entry name" value="DHHA1_dom"/>
</dbReference>
<dbReference type="NCBIfam" id="TIGR00644">
    <property type="entry name" value="recJ"/>
    <property type="match status" value="1"/>
</dbReference>
<dbReference type="Gene3D" id="3.90.1640.30">
    <property type="match status" value="1"/>
</dbReference>
<evidence type="ECO:0000313" key="10">
    <source>
        <dbReference type="Proteomes" id="UP000009226"/>
    </source>
</evidence>
<name>F6B2Z8_DESCC</name>